<dbReference type="PROSITE" id="PS00138">
    <property type="entry name" value="SUBTILASE_SER"/>
    <property type="match status" value="1"/>
</dbReference>
<keyword evidence="5 10" id="KW-0645">Protease</keyword>
<feature type="domain" description="Fervidolysin-like N-terminal prodomain" evidence="14">
    <location>
        <begin position="36"/>
        <end position="90"/>
    </location>
</feature>
<dbReference type="PANTHER" id="PTHR43806">
    <property type="entry name" value="PEPTIDASE S8"/>
    <property type="match status" value="1"/>
</dbReference>
<sequence>MKRFLIAILSFTFILSLSIGPIATSAQPSEKPLDYLIGFKTGVDNQEVSDIKQLGGKVKHQFKYMNVVQAKLPQKAVEALQKNPNVAYIEEDASVQAYGQTTPWGIPAINADDVQASGNSGNGIKVAVLDSGISASHEDLQVAGGASFVDGEPDPFNDENGHGTHVAGTIAGVNNTLGVLGVAPAADLYAVKVLSSSGSGSYSGIAKGVEWAIDNNIDVVNMSLGGSRGSTTLQQAMDNAYQQGVLLIAAAGNEGSKGKKNTIGYPAKYTSVVAVGAVDESLNRASFSSVGEELEVMAPGADILSTLPGNTYGSYNGTSMASPHVAGAAALILAEDSSLTNQEVRSLLNSTTTPLGDAFYYGNGLINVQEAINTATTTFAVAQ</sequence>
<comment type="similarity">
    <text evidence="3 10 11">Belongs to the peptidase S8 family.</text>
</comment>
<dbReference type="InterPro" id="IPR022398">
    <property type="entry name" value="Peptidase_S8_His-AS"/>
</dbReference>
<feature type="chain" id="PRO_5038463861" evidence="12">
    <location>
        <begin position="27"/>
        <end position="383"/>
    </location>
</feature>
<dbReference type="GO" id="GO:0004252">
    <property type="term" value="F:serine-type endopeptidase activity"/>
    <property type="evidence" value="ECO:0007669"/>
    <property type="project" value="UniProtKB-UniRule"/>
</dbReference>
<dbReference type="InterPro" id="IPR036852">
    <property type="entry name" value="Peptidase_S8/S53_dom_sf"/>
</dbReference>
<dbReference type="InterPro" id="IPR034202">
    <property type="entry name" value="Subtilisin_Carlsberg-like"/>
</dbReference>
<feature type="active site" description="Charge relay system" evidence="10">
    <location>
        <position position="319"/>
    </location>
</feature>
<evidence type="ECO:0000256" key="1">
    <source>
        <dbReference type="ARBA" id="ARBA00001913"/>
    </source>
</evidence>
<dbReference type="InterPro" id="IPR050131">
    <property type="entry name" value="Peptidase_S8_subtilisin-like"/>
</dbReference>
<organism evidence="15 16">
    <name type="scientific">Pontibacillus chungwhensis BH030062</name>
    <dbReference type="NCBI Taxonomy" id="1385513"/>
    <lineage>
        <taxon>Bacteria</taxon>
        <taxon>Bacillati</taxon>
        <taxon>Bacillota</taxon>
        <taxon>Bacilli</taxon>
        <taxon>Bacillales</taxon>
        <taxon>Bacillaceae</taxon>
        <taxon>Pontibacillus</taxon>
    </lineage>
</organism>
<dbReference type="InterPro" id="IPR023827">
    <property type="entry name" value="Peptidase_S8_Asp-AS"/>
</dbReference>
<keyword evidence="6" id="KW-0479">Metal-binding</keyword>
<keyword evidence="9" id="KW-0106">Calcium</keyword>
<dbReference type="Gene3D" id="3.30.70.80">
    <property type="entry name" value="Peptidase S8 propeptide/proteinase inhibitor I9"/>
    <property type="match status" value="1"/>
</dbReference>
<accession>A0A0A2V028</accession>
<evidence type="ECO:0000256" key="2">
    <source>
        <dbReference type="ARBA" id="ARBA00004613"/>
    </source>
</evidence>
<dbReference type="PRINTS" id="PR00723">
    <property type="entry name" value="SUBTILISIN"/>
</dbReference>
<dbReference type="STRING" id="1385513.N780_00925"/>
<keyword evidence="12" id="KW-0732">Signal</keyword>
<dbReference type="PROSITE" id="PS00136">
    <property type="entry name" value="SUBTILASE_ASP"/>
    <property type="match status" value="1"/>
</dbReference>
<dbReference type="SUPFAM" id="SSF52743">
    <property type="entry name" value="Subtilisin-like"/>
    <property type="match status" value="1"/>
</dbReference>
<evidence type="ECO:0000256" key="11">
    <source>
        <dbReference type="RuleBase" id="RU003355"/>
    </source>
</evidence>
<feature type="active site" description="Charge relay system" evidence="10">
    <location>
        <position position="162"/>
    </location>
</feature>
<dbReference type="AlphaFoldDB" id="A0A0A2V028"/>
<dbReference type="Proteomes" id="UP000030153">
    <property type="component" value="Unassembled WGS sequence"/>
</dbReference>
<keyword evidence="4" id="KW-0964">Secreted</keyword>
<gene>
    <name evidence="15" type="ORF">N780_00925</name>
</gene>
<proteinExistence type="inferred from homology"/>
<comment type="subcellular location">
    <subcellularLocation>
        <location evidence="2">Secreted</location>
    </subcellularLocation>
</comment>
<feature type="signal peptide" evidence="12">
    <location>
        <begin position="1"/>
        <end position="26"/>
    </location>
</feature>
<evidence type="ECO:0000256" key="9">
    <source>
        <dbReference type="ARBA" id="ARBA00022837"/>
    </source>
</evidence>
<dbReference type="PANTHER" id="PTHR43806:SF11">
    <property type="entry name" value="CEREVISIN-RELATED"/>
    <property type="match status" value="1"/>
</dbReference>
<name>A0A0A2V028_9BACI</name>
<evidence type="ECO:0000259" key="13">
    <source>
        <dbReference type="Pfam" id="PF00082"/>
    </source>
</evidence>
<comment type="cofactor">
    <cofactor evidence="1">
        <name>Ca(2+)</name>
        <dbReference type="ChEBI" id="CHEBI:29108"/>
    </cofactor>
</comment>
<evidence type="ECO:0000256" key="4">
    <source>
        <dbReference type="ARBA" id="ARBA00022525"/>
    </source>
</evidence>
<keyword evidence="8 10" id="KW-0720">Serine protease</keyword>
<dbReference type="GO" id="GO:0005576">
    <property type="term" value="C:extracellular region"/>
    <property type="evidence" value="ECO:0007669"/>
    <property type="project" value="UniProtKB-SubCell"/>
</dbReference>
<dbReference type="Gene3D" id="3.40.50.200">
    <property type="entry name" value="Peptidase S8/S53 domain"/>
    <property type="match status" value="1"/>
</dbReference>
<dbReference type="CDD" id="cd07477">
    <property type="entry name" value="Peptidases_S8_Subtilisin_subset"/>
    <property type="match status" value="1"/>
</dbReference>
<dbReference type="eggNOG" id="COG1404">
    <property type="taxonomic scope" value="Bacteria"/>
</dbReference>
<evidence type="ECO:0000256" key="5">
    <source>
        <dbReference type="ARBA" id="ARBA00022670"/>
    </source>
</evidence>
<protein>
    <submittedName>
        <fullName evidence="15">Peptidase S8</fullName>
    </submittedName>
</protein>
<dbReference type="Pfam" id="PF00082">
    <property type="entry name" value="Peptidase_S8"/>
    <property type="match status" value="1"/>
</dbReference>
<dbReference type="EMBL" id="AVBG01000003">
    <property type="protein sequence ID" value="KGP92171.1"/>
    <property type="molecule type" value="Genomic_DNA"/>
</dbReference>
<keyword evidence="16" id="KW-1185">Reference proteome</keyword>
<dbReference type="PROSITE" id="PS51892">
    <property type="entry name" value="SUBTILASE"/>
    <property type="match status" value="1"/>
</dbReference>
<keyword evidence="7 10" id="KW-0378">Hydrolase</keyword>
<evidence type="ECO:0000313" key="16">
    <source>
        <dbReference type="Proteomes" id="UP000030153"/>
    </source>
</evidence>
<evidence type="ECO:0000256" key="12">
    <source>
        <dbReference type="SAM" id="SignalP"/>
    </source>
</evidence>
<evidence type="ECO:0000256" key="6">
    <source>
        <dbReference type="ARBA" id="ARBA00022723"/>
    </source>
</evidence>
<comment type="caution">
    <text evidence="15">The sequence shown here is derived from an EMBL/GenBank/DDBJ whole genome shotgun (WGS) entry which is preliminary data.</text>
</comment>
<dbReference type="InterPro" id="IPR023828">
    <property type="entry name" value="Peptidase_S8_Ser-AS"/>
</dbReference>
<dbReference type="InterPro" id="IPR054399">
    <property type="entry name" value="Fervidolysin-like_N_prodom"/>
</dbReference>
<evidence type="ECO:0000256" key="3">
    <source>
        <dbReference type="ARBA" id="ARBA00011073"/>
    </source>
</evidence>
<evidence type="ECO:0000259" key="14">
    <source>
        <dbReference type="Pfam" id="PF22148"/>
    </source>
</evidence>
<dbReference type="InterPro" id="IPR000209">
    <property type="entry name" value="Peptidase_S8/S53_dom"/>
</dbReference>
<evidence type="ECO:0000256" key="10">
    <source>
        <dbReference type="PROSITE-ProRule" id="PRU01240"/>
    </source>
</evidence>
<dbReference type="PROSITE" id="PS00137">
    <property type="entry name" value="SUBTILASE_HIS"/>
    <property type="match status" value="1"/>
</dbReference>
<evidence type="ECO:0000256" key="8">
    <source>
        <dbReference type="ARBA" id="ARBA00022825"/>
    </source>
</evidence>
<dbReference type="GO" id="GO:0046872">
    <property type="term" value="F:metal ion binding"/>
    <property type="evidence" value="ECO:0007669"/>
    <property type="project" value="UniProtKB-KW"/>
</dbReference>
<evidence type="ECO:0000256" key="7">
    <source>
        <dbReference type="ARBA" id="ARBA00022801"/>
    </source>
</evidence>
<feature type="domain" description="Peptidase S8/S53" evidence="13">
    <location>
        <begin position="121"/>
        <end position="364"/>
    </location>
</feature>
<dbReference type="Pfam" id="PF22148">
    <property type="entry name" value="Fervidolysin_NPro-like"/>
    <property type="match status" value="1"/>
</dbReference>
<dbReference type="SUPFAM" id="SSF54897">
    <property type="entry name" value="Protease propeptides/inhibitors"/>
    <property type="match status" value="1"/>
</dbReference>
<reference evidence="15 16" key="1">
    <citation type="submission" date="2013-08" db="EMBL/GenBank/DDBJ databases">
        <title>Genome of Pontibacillus chungwhensis.</title>
        <authorList>
            <person name="Wang Q."/>
            <person name="Wang G."/>
        </authorList>
    </citation>
    <scope>NUCLEOTIDE SEQUENCE [LARGE SCALE GENOMIC DNA]</scope>
    <source>
        <strain evidence="15 16">BH030062</strain>
    </source>
</reference>
<dbReference type="InterPro" id="IPR015500">
    <property type="entry name" value="Peptidase_S8_subtilisin-rel"/>
</dbReference>
<dbReference type="GO" id="GO:0006508">
    <property type="term" value="P:proteolysis"/>
    <property type="evidence" value="ECO:0007669"/>
    <property type="project" value="UniProtKB-KW"/>
</dbReference>
<dbReference type="InterPro" id="IPR037045">
    <property type="entry name" value="S8pro/Inhibitor_I9_sf"/>
</dbReference>
<evidence type="ECO:0000313" key="15">
    <source>
        <dbReference type="EMBL" id="KGP92171.1"/>
    </source>
</evidence>
<feature type="active site" description="Charge relay system" evidence="10">
    <location>
        <position position="130"/>
    </location>
</feature>